<dbReference type="PRINTS" id="PR00219">
    <property type="entry name" value="SYNAPTOBREVN"/>
</dbReference>
<evidence type="ECO:0000256" key="5">
    <source>
        <dbReference type="ARBA" id="ARBA00022989"/>
    </source>
</evidence>
<evidence type="ECO:0000259" key="10">
    <source>
        <dbReference type="PROSITE" id="PS50859"/>
    </source>
</evidence>
<evidence type="ECO:0000256" key="6">
    <source>
        <dbReference type="ARBA" id="ARBA00023136"/>
    </source>
</evidence>
<evidence type="ECO:0000256" key="8">
    <source>
        <dbReference type="PROSITE-ProRule" id="PRU00290"/>
    </source>
</evidence>
<comment type="subcellular location">
    <subcellularLocation>
        <location evidence="7">Endomembrane system</location>
        <topology evidence="7">Single-pass type IV membrane protein</topology>
    </subcellularLocation>
</comment>
<comment type="similarity">
    <text evidence="1">Belongs to the synaptobrevin family.</text>
</comment>
<evidence type="ECO:0000256" key="1">
    <source>
        <dbReference type="ARBA" id="ARBA00008025"/>
    </source>
</evidence>
<dbReference type="SMART" id="SM01270">
    <property type="entry name" value="Longin"/>
    <property type="match status" value="1"/>
</dbReference>
<dbReference type="FunCoup" id="F0Y8Y6">
    <property type="interactions" value="199"/>
</dbReference>
<gene>
    <name evidence="12" type="ORF">AURANDRAFT_26106</name>
</gene>
<dbReference type="OrthoDB" id="248747at2759"/>
<accession>F0Y8Y6</accession>
<reference evidence="12 13" key="1">
    <citation type="journal article" date="2011" name="Proc. Natl. Acad. Sci. U.S.A.">
        <title>Niche of harmful alga Aureococcus anophagefferens revealed through ecogenomics.</title>
        <authorList>
            <person name="Gobler C.J."/>
            <person name="Berry D.L."/>
            <person name="Dyhrman S.T."/>
            <person name="Wilhelm S.W."/>
            <person name="Salamov A."/>
            <person name="Lobanov A.V."/>
            <person name="Zhang Y."/>
            <person name="Collier J.L."/>
            <person name="Wurch L.L."/>
            <person name="Kustka A.B."/>
            <person name="Dill B.D."/>
            <person name="Shah M."/>
            <person name="VerBerkmoes N.C."/>
            <person name="Kuo A."/>
            <person name="Terry A."/>
            <person name="Pangilinan J."/>
            <person name="Lindquist E.A."/>
            <person name="Lucas S."/>
            <person name="Paulsen I.T."/>
            <person name="Hattenrath-Lehmann T.K."/>
            <person name="Talmage S.C."/>
            <person name="Walker E.A."/>
            <person name="Koch F."/>
            <person name="Burson A.M."/>
            <person name="Marcoval M.A."/>
            <person name="Tang Y.Z."/>
            <person name="Lecleir G.R."/>
            <person name="Coyne K.J."/>
            <person name="Berg G.M."/>
            <person name="Bertrand E.M."/>
            <person name="Saito M.A."/>
            <person name="Gladyshev V.N."/>
            <person name="Grigoriev I.V."/>
        </authorList>
    </citation>
    <scope>NUCLEOTIDE SEQUENCE [LARGE SCALE GENOMIC DNA]</scope>
    <source>
        <strain evidence="13">CCMP 1984</strain>
    </source>
</reference>
<dbReference type="InterPro" id="IPR001388">
    <property type="entry name" value="Synaptobrevin-like"/>
</dbReference>
<keyword evidence="5 9" id="KW-1133">Transmembrane helix</keyword>
<evidence type="ECO:0000256" key="7">
    <source>
        <dbReference type="ARBA" id="ARBA00046280"/>
    </source>
</evidence>
<keyword evidence="8" id="KW-0175">Coiled coil</keyword>
<feature type="transmembrane region" description="Helical" evidence="9">
    <location>
        <begin position="193"/>
        <end position="218"/>
    </location>
</feature>
<dbReference type="GO" id="GO:0015031">
    <property type="term" value="P:protein transport"/>
    <property type="evidence" value="ECO:0007669"/>
    <property type="project" value="UniProtKB-KW"/>
</dbReference>
<keyword evidence="2" id="KW-0813">Transport</keyword>
<dbReference type="InterPro" id="IPR051097">
    <property type="entry name" value="Synaptobrevin-like_transport"/>
</dbReference>
<evidence type="ECO:0000256" key="2">
    <source>
        <dbReference type="ARBA" id="ARBA00022448"/>
    </source>
</evidence>
<dbReference type="PANTHER" id="PTHR21136:SF168">
    <property type="entry name" value="VESICLE-ASSOCIATED MEMBRANE PROTEIN 9"/>
    <property type="match status" value="1"/>
</dbReference>
<dbReference type="Gene3D" id="1.20.5.110">
    <property type="match status" value="1"/>
</dbReference>
<evidence type="ECO:0000313" key="12">
    <source>
        <dbReference type="EMBL" id="EGB08146.1"/>
    </source>
</evidence>
<keyword evidence="6 9" id="KW-0472">Membrane</keyword>
<protein>
    <submittedName>
        <fullName evidence="12">Uncharacterized protein</fullName>
    </submittedName>
</protein>
<dbReference type="GeneID" id="20220155"/>
<dbReference type="KEGG" id="aaf:AURANDRAFT_26106"/>
<sequence length="225" mass="25296">MEVIYVAISRGVNVLAEYTDPRHSGNYETVTRLLLRRIGEGASKLAQLRYDSHIFHYSIVEGVTFLCMTDESARSRLPFAFLDDVADTFRSAYGVDEPLRAIAFQMNEAFSPVLKQKCEFYATNGDADVISSVKSRIDATRDVMVENIDRILERGEKIELLVDKTENMQHQAFKFERSATTLKRAMCCKRCKLYAFLAFLAVVLAYFGAAMACGPTLAKCAGKKK</sequence>
<name>F0Y8Y6_AURAN</name>
<dbReference type="OMA" id="ILMIACK"/>
<evidence type="ECO:0000256" key="4">
    <source>
        <dbReference type="ARBA" id="ARBA00022927"/>
    </source>
</evidence>
<evidence type="ECO:0000259" key="11">
    <source>
        <dbReference type="PROSITE" id="PS50892"/>
    </source>
</evidence>
<evidence type="ECO:0000256" key="9">
    <source>
        <dbReference type="SAM" id="Phobius"/>
    </source>
</evidence>
<dbReference type="Pfam" id="PF00957">
    <property type="entry name" value="Synaptobrevin"/>
    <property type="match status" value="1"/>
</dbReference>
<dbReference type="InterPro" id="IPR010908">
    <property type="entry name" value="Longin_dom"/>
</dbReference>
<proteinExistence type="inferred from homology"/>
<organism evidence="13">
    <name type="scientific">Aureococcus anophagefferens</name>
    <name type="common">Harmful bloom alga</name>
    <dbReference type="NCBI Taxonomy" id="44056"/>
    <lineage>
        <taxon>Eukaryota</taxon>
        <taxon>Sar</taxon>
        <taxon>Stramenopiles</taxon>
        <taxon>Ochrophyta</taxon>
        <taxon>Pelagophyceae</taxon>
        <taxon>Pelagomonadales</taxon>
        <taxon>Pelagomonadaceae</taxon>
        <taxon>Aureococcus</taxon>
    </lineage>
</organism>
<dbReference type="PROSITE" id="PS00417">
    <property type="entry name" value="SYNAPTOBREVIN"/>
    <property type="match status" value="1"/>
</dbReference>
<dbReference type="GO" id="GO:0005737">
    <property type="term" value="C:cytoplasm"/>
    <property type="evidence" value="ECO:0007669"/>
    <property type="project" value="UniProtKB-ARBA"/>
</dbReference>
<feature type="domain" description="V-SNARE coiled-coil homology" evidence="11">
    <location>
        <begin position="129"/>
        <end position="189"/>
    </location>
</feature>
<dbReference type="SUPFAM" id="SSF58038">
    <property type="entry name" value="SNARE fusion complex"/>
    <property type="match status" value="1"/>
</dbReference>
<dbReference type="GO" id="GO:0012505">
    <property type="term" value="C:endomembrane system"/>
    <property type="evidence" value="ECO:0007669"/>
    <property type="project" value="UniProtKB-SubCell"/>
</dbReference>
<keyword evidence="3 9" id="KW-0812">Transmembrane</keyword>
<dbReference type="RefSeq" id="XP_009036886.1">
    <property type="nucleotide sequence ID" value="XM_009038638.1"/>
</dbReference>
<dbReference type="GO" id="GO:0016192">
    <property type="term" value="P:vesicle-mediated transport"/>
    <property type="evidence" value="ECO:0007669"/>
    <property type="project" value="InterPro"/>
</dbReference>
<dbReference type="PROSITE" id="PS50892">
    <property type="entry name" value="V_SNARE"/>
    <property type="match status" value="1"/>
</dbReference>
<evidence type="ECO:0000256" key="3">
    <source>
        <dbReference type="ARBA" id="ARBA00022692"/>
    </source>
</evidence>
<dbReference type="CDD" id="cd15843">
    <property type="entry name" value="R-SNARE"/>
    <property type="match status" value="1"/>
</dbReference>
<dbReference type="FunFam" id="1.20.5.110:FF:000004">
    <property type="entry name" value="Vesicle-associated membrane protein 7"/>
    <property type="match status" value="1"/>
</dbReference>
<dbReference type="Gene3D" id="3.30.450.50">
    <property type="entry name" value="Longin domain"/>
    <property type="match status" value="1"/>
</dbReference>
<dbReference type="GO" id="GO:0016020">
    <property type="term" value="C:membrane"/>
    <property type="evidence" value="ECO:0007669"/>
    <property type="project" value="InterPro"/>
</dbReference>
<dbReference type="SUPFAM" id="SSF64356">
    <property type="entry name" value="SNARE-like"/>
    <property type="match status" value="1"/>
</dbReference>
<dbReference type="AlphaFoldDB" id="F0Y8Y6"/>
<dbReference type="CDD" id="cd14824">
    <property type="entry name" value="Longin"/>
    <property type="match status" value="1"/>
</dbReference>
<dbReference type="PROSITE" id="PS50859">
    <property type="entry name" value="LONGIN"/>
    <property type="match status" value="1"/>
</dbReference>
<dbReference type="InterPro" id="IPR042855">
    <property type="entry name" value="V_SNARE_CC"/>
</dbReference>
<dbReference type="InterPro" id="IPR011012">
    <property type="entry name" value="Longin-like_dom_sf"/>
</dbReference>
<evidence type="ECO:0000313" key="13">
    <source>
        <dbReference type="Proteomes" id="UP000002729"/>
    </source>
</evidence>
<dbReference type="eggNOG" id="KOG0859">
    <property type="taxonomic scope" value="Eukaryota"/>
</dbReference>
<keyword evidence="13" id="KW-1185">Reference proteome</keyword>
<dbReference type="Proteomes" id="UP000002729">
    <property type="component" value="Unassembled WGS sequence"/>
</dbReference>
<dbReference type="Pfam" id="PF13774">
    <property type="entry name" value="Longin"/>
    <property type="match status" value="1"/>
</dbReference>
<dbReference type="EMBL" id="GL833128">
    <property type="protein sequence ID" value="EGB08146.1"/>
    <property type="molecule type" value="Genomic_DNA"/>
</dbReference>
<keyword evidence="4" id="KW-0653">Protein transport</keyword>
<dbReference type="PANTHER" id="PTHR21136">
    <property type="entry name" value="SNARE PROTEINS"/>
    <property type="match status" value="1"/>
</dbReference>
<feature type="domain" description="Longin" evidence="10">
    <location>
        <begin position="7"/>
        <end position="114"/>
    </location>
</feature>
<dbReference type="InParanoid" id="F0Y8Y6"/>